<dbReference type="Proteomes" id="UP000095284">
    <property type="component" value="Unplaced"/>
</dbReference>
<evidence type="ECO:0000313" key="5">
    <source>
        <dbReference type="Proteomes" id="UP000659654"/>
    </source>
</evidence>
<evidence type="ECO:0000313" key="6">
    <source>
        <dbReference type="WBParaSite" id="BXY_0327600.1"/>
    </source>
</evidence>
<dbReference type="WBParaSite" id="BXY_0327600.1">
    <property type="protein sequence ID" value="BXY_0327600.1"/>
    <property type="gene ID" value="BXY_0327600"/>
</dbReference>
<dbReference type="AlphaFoldDB" id="A0A1I7RRC9"/>
<reference evidence="3" key="2">
    <citation type="submission" date="2020-08" db="EMBL/GenBank/DDBJ databases">
        <authorList>
            <person name="Kikuchi T."/>
        </authorList>
    </citation>
    <scope>NUCLEOTIDE SEQUENCE</scope>
    <source>
        <strain evidence="2">Ka4C1</strain>
    </source>
</reference>
<dbReference type="Proteomes" id="UP000659654">
    <property type="component" value="Unassembled WGS sequence"/>
</dbReference>
<gene>
    <name evidence="2" type="ORF">BXYJ_LOCUS14989</name>
</gene>
<sequence>MGARRAECRPLKSPQGLTRLPRSIPSKIESRESRAPLSVGAFPSRWPATVGQTSIAGVSRESFGRRYGGISKGDDEERDVVNDDDDLREISFREGVKGTTGSCGKAHPAHPNQKKKLQKLVWALAQTQLQTSPMPFLSLCQSTTGPFQATRDEKELWDDLAPMDHIHM</sequence>
<evidence type="ECO:0000313" key="2">
    <source>
        <dbReference type="EMBL" id="CAD5234898.1"/>
    </source>
</evidence>
<organism evidence="4 6">
    <name type="scientific">Bursaphelenchus xylophilus</name>
    <name type="common">Pinewood nematode worm</name>
    <name type="synonym">Aphelenchoides xylophilus</name>
    <dbReference type="NCBI Taxonomy" id="6326"/>
    <lineage>
        <taxon>Eukaryota</taxon>
        <taxon>Metazoa</taxon>
        <taxon>Ecdysozoa</taxon>
        <taxon>Nematoda</taxon>
        <taxon>Chromadorea</taxon>
        <taxon>Rhabditida</taxon>
        <taxon>Tylenchina</taxon>
        <taxon>Tylenchomorpha</taxon>
        <taxon>Aphelenchoidea</taxon>
        <taxon>Aphelenchoididae</taxon>
        <taxon>Bursaphelenchus</taxon>
    </lineage>
</organism>
<name>A0A1I7RRC9_BURXY</name>
<evidence type="ECO:0000313" key="3">
    <source>
        <dbReference type="EMBL" id="CAG9130948.1"/>
    </source>
</evidence>
<evidence type="ECO:0000313" key="4">
    <source>
        <dbReference type="Proteomes" id="UP000095284"/>
    </source>
</evidence>
<keyword evidence="5" id="KW-1185">Reference proteome</keyword>
<protein>
    <submittedName>
        <fullName evidence="2">(pine wood nematode) hypothetical protein</fullName>
    </submittedName>
</protein>
<reference evidence="6" key="1">
    <citation type="submission" date="2016-11" db="UniProtKB">
        <authorList>
            <consortium name="WormBaseParasite"/>
        </authorList>
    </citation>
    <scope>IDENTIFICATION</scope>
</reference>
<proteinExistence type="predicted"/>
<accession>A0A1I7RRC9</accession>
<feature type="region of interest" description="Disordered" evidence="1">
    <location>
        <begin position="1"/>
        <end position="42"/>
    </location>
</feature>
<dbReference type="Proteomes" id="UP000582659">
    <property type="component" value="Unassembled WGS sequence"/>
</dbReference>
<dbReference type="EMBL" id="CAJFDI010000006">
    <property type="protein sequence ID" value="CAD5234898.1"/>
    <property type="molecule type" value="Genomic_DNA"/>
</dbReference>
<feature type="compositionally biased region" description="Basic and acidic residues" evidence="1">
    <location>
        <begin position="1"/>
        <end position="10"/>
    </location>
</feature>
<dbReference type="EMBL" id="CAJFCV020000006">
    <property type="protein sequence ID" value="CAG9130948.1"/>
    <property type="molecule type" value="Genomic_DNA"/>
</dbReference>
<evidence type="ECO:0000256" key="1">
    <source>
        <dbReference type="SAM" id="MobiDB-lite"/>
    </source>
</evidence>